<gene>
    <name evidence="1" type="ORF">DGAL_LOCUS4432</name>
</gene>
<dbReference type="EMBL" id="CAKKLH010000071">
    <property type="protein sequence ID" value="CAH0102054.1"/>
    <property type="molecule type" value="Genomic_DNA"/>
</dbReference>
<dbReference type="AlphaFoldDB" id="A0A8J2W2A9"/>
<reference evidence="1" key="1">
    <citation type="submission" date="2021-11" db="EMBL/GenBank/DDBJ databases">
        <authorList>
            <person name="Schell T."/>
        </authorList>
    </citation>
    <scope>NUCLEOTIDE SEQUENCE</scope>
    <source>
        <strain evidence="1">M5</strain>
    </source>
</reference>
<dbReference type="Proteomes" id="UP000789390">
    <property type="component" value="Unassembled WGS sequence"/>
</dbReference>
<evidence type="ECO:0000313" key="1">
    <source>
        <dbReference type="EMBL" id="CAH0102054.1"/>
    </source>
</evidence>
<name>A0A8J2W2A9_9CRUS</name>
<protein>
    <submittedName>
        <fullName evidence="1">Uncharacterized protein</fullName>
    </submittedName>
</protein>
<organism evidence="1 2">
    <name type="scientific">Daphnia galeata</name>
    <dbReference type="NCBI Taxonomy" id="27404"/>
    <lineage>
        <taxon>Eukaryota</taxon>
        <taxon>Metazoa</taxon>
        <taxon>Ecdysozoa</taxon>
        <taxon>Arthropoda</taxon>
        <taxon>Crustacea</taxon>
        <taxon>Branchiopoda</taxon>
        <taxon>Diplostraca</taxon>
        <taxon>Cladocera</taxon>
        <taxon>Anomopoda</taxon>
        <taxon>Daphniidae</taxon>
        <taxon>Daphnia</taxon>
    </lineage>
</organism>
<evidence type="ECO:0000313" key="2">
    <source>
        <dbReference type="Proteomes" id="UP000789390"/>
    </source>
</evidence>
<sequence>MGLAGYLTPNQPKHPEIKLRISQIVQNRTIPTNITKKYTEATFLESKNNGDHSHLYIYSHGSADSSEKAGDAGGSDPDNTIINRYIMKLWRISMGLIIFDADTLTAMKEVMSNCKSSVKFHFIAEDLQKGVSFDRMTSSGKIYNRKRERHKKRIPVVNGENRSASIKLKKLSLGSESAREREKSLIIDLAQKFESMVLAYIYIFK</sequence>
<accession>A0A8J2W2A9</accession>
<keyword evidence="2" id="KW-1185">Reference proteome</keyword>
<comment type="caution">
    <text evidence="1">The sequence shown here is derived from an EMBL/GenBank/DDBJ whole genome shotgun (WGS) entry which is preliminary data.</text>
</comment>
<proteinExistence type="predicted"/>